<reference evidence="1 2" key="1">
    <citation type="submission" date="2024-09" db="EMBL/GenBank/DDBJ databases">
        <authorList>
            <person name="Sun Q."/>
            <person name="Mori K."/>
        </authorList>
    </citation>
    <scope>NUCLEOTIDE SEQUENCE [LARGE SCALE GENOMIC DNA]</scope>
    <source>
        <strain evidence="1 2">CCM 7609</strain>
    </source>
</reference>
<accession>A0ABV5G610</accession>
<dbReference type="EMBL" id="JBHMFI010000002">
    <property type="protein sequence ID" value="MFB9074370.1"/>
    <property type="molecule type" value="Genomic_DNA"/>
</dbReference>
<comment type="caution">
    <text evidence="1">The sequence shown here is derived from an EMBL/GenBank/DDBJ whole genome shotgun (WGS) entry which is preliminary data.</text>
</comment>
<sequence>MTSSSQRPAVIESPRTGIGEFAVPVSLLTWKKSRADCLPTTAR</sequence>
<gene>
    <name evidence="1" type="ORF">ACFFX0_25520</name>
</gene>
<keyword evidence="2" id="KW-1185">Reference proteome</keyword>
<organism evidence="1 2">
    <name type="scientific">Citricoccus parietis</name>
    <dbReference type="NCBI Taxonomy" id="592307"/>
    <lineage>
        <taxon>Bacteria</taxon>
        <taxon>Bacillati</taxon>
        <taxon>Actinomycetota</taxon>
        <taxon>Actinomycetes</taxon>
        <taxon>Micrococcales</taxon>
        <taxon>Micrococcaceae</taxon>
        <taxon>Citricoccus</taxon>
    </lineage>
</organism>
<evidence type="ECO:0000313" key="1">
    <source>
        <dbReference type="EMBL" id="MFB9074370.1"/>
    </source>
</evidence>
<protein>
    <submittedName>
        <fullName evidence="1">Uncharacterized protein</fullName>
    </submittedName>
</protein>
<dbReference type="Proteomes" id="UP001589575">
    <property type="component" value="Unassembled WGS sequence"/>
</dbReference>
<proteinExistence type="predicted"/>
<evidence type="ECO:0000313" key="2">
    <source>
        <dbReference type="Proteomes" id="UP001589575"/>
    </source>
</evidence>
<name>A0ABV5G610_9MICC</name>